<sequence>MTNTWLFRGSPHGSYQVDNFIDNNFIAVGYPVGESFENLNYEEIHSKLSKLGWEEGIGNVYSLVTLFNINDYVIVPSNNKKDVYLGIITSDYQYKKKLDKDEVGSGFPHQRSVSWLFDKKPILRSKLPEEVRASLRYPGTVADLTKHTHLIEEIINEQSSSIEDHNKIELKAIKVITELLDSDNEELKFKAAQFVIENKKHFVTVK</sequence>
<keyword evidence="2" id="KW-1185">Reference proteome</keyword>
<dbReference type="Proteomes" id="UP000288197">
    <property type="component" value="Unassembled WGS sequence"/>
</dbReference>
<proteinExistence type="predicted"/>
<dbReference type="RefSeq" id="WP_114290510.1">
    <property type="nucleotide sequence ID" value="NZ_NGJX01000019.1"/>
</dbReference>
<gene>
    <name evidence="1" type="ORF">CBF32_12725</name>
</gene>
<dbReference type="AlphaFoldDB" id="A0A369ALX3"/>
<reference evidence="1 2" key="1">
    <citation type="submission" date="2017-05" db="EMBL/GenBank/DDBJ databases">
        <title>Vagococcus spp. assemblies.</title>
        <authorList>
            <person name="Gulvik C.A."/>
        </authorList>
    </citation>
    <scope>NUCLEOTIDE SEQUENCE [LARGE SCALE GENOMIC DNA]</scope>
    <source>
        <strain evidence="1 2">NCFB 2497</strain>
    </source>
</reference>
<dbReference type="EMBL" id="NGJX01000019">
    <property type="protein sequence ID" value="RST98660.1"/>
    <property type="molecule type" value="Genomic_DNA"/>
</dbReference>
<evidence type="ECO:0000313" key="1">
    <source>
        <dbReference type="EMBL" id="RST98660.1"/>
    </source>
</evidence>
<evidence type="ECO:0000313" key="2">
    <source>
        <dbReference type="Proteomes" id="UP000288197"/>
    </source>
</evidence>
<name>A0A369ALX3_9ENTE</name>
<dbReference type="OrthoDB" id="1631118at2"/>
<organism evidence="1 2">
    <name type="scientific">Vagococcus fluvialis</name>
    <dbReference type="NCBI Taxonomy" id="2738"/>
    <lineage>
        <taxon>Bacteria</taxon>
        <taxon>Bacillati</taxon>
        <taxon>Bacillota</taxon>
        <taxon>Bacilli</taxon>
        <taxon>Lactobacillales</taxon>
        <taxon>Enterococcaceae</taxon>
        <taxon>Vagococcus</taxon>
    </lineage>
</organism>
<accession>A0A369ALX3</accession>
<comment type="caution">
    <text evidence="1">The sequence shown here is derived from an EMBL/GenBank/DDBJ whole genome shotgun (WGS) entry which is preliminary data.</text>
</comment>
<dbReference type="GeneID" id="63147504"/>
<protein>
    <submittedName>
        <fullName evidence="1">Uncharacterized protein</fullName>
    </submittedName>
</protein>